<reference evidence="1" key="1">
    <citation type="journal article" date="2020" name="Stud. Mycol.">
        <title>101 Dothideomycetes genomes: a test case for predicting lifestyles and emergence of pathogens.</title>
        <authorList>
            <person name="Haridas S."/>
            <person name="Albert R."/>
            <person name="Binder M."/>
            <person name="Bloem J."/>
            <person name="Labutti K."/>
            <person name="Salamov A."/>
            <person name="Andreopoulos B."/>
            <person name="Baker S."/>
            <person name="Barry K."/>
            <person name="Bills G."/>
            <person name="Bluhm B."/>
            <person name="Cannon C."/>
            <person name="Castanera R."/>
            <person name="Culley D."/>
            <person name="Daum C."/>
            <person name="Ezra D."/>
            <person name="Gonzalez J."/>
            <person name="Henrissat B."/>
            <person name="Kuo A."/>
            <person name="Liang C."/>
            <person name="Lipzen A."/>
            <person name="Lutzoni F."/>
            <person name="Magnuson J."/>
            <person name="Mondo S."/>
            <person name="Nolan M."/>
            <person name="Ohm R."/>
            <person name="Pangilinan J."/>
            <person name="Park H.-J."/>
            <person name="Ramirez L."/>
            <person name="Alfaro M."/>
            <person name="Sun H."/>
            <person name="Tritt A."/>
            <person name="Yoshinaga Y."/>
            <person name="Zwiers L.-H."/>
            <person name="Turgeon B."/>
            <person name="Goodwin S."/>
            <person name="Spatafora J."/>
            <person name="Crous P."/>
            <person name="Grigoriev I."/>
        </authorList>
    </citation>
    <scope>NUCLEOTIDE SEQUENCE</scope>
    <source>
        <strain evidence="1">CBS 207.26</strain>
    </source>
</reference>
<evidence type="ECO:0000313" key="1">
    <source>
        <dbReference type="EMBL" id="KAF2186896.1"/>
    </source>
</evidence>
<accession>A0A6A6EAL9</accession>
<organism evidence="1 2">
    <name type="scientific">Zopfia rhizophila CBS 207.26</name>
    <dbReference type="NCBI Taxonomy" id="1314779"/>
    <lineage>
        <taxon>Eukaryota</taxon>
        <taxon>Fungi</taxon>
        <taxon>Dikarya</taxon>
        <taxon>Ascomycota</taxon>
        <taxon>Pezizomycotina</taxon>
        <taxon>Dothideomycetes</taxon>
        <taxon>Dothideomycetes incertae sedis</taxon>
        <taxon>Zopfiaceae</taxon>
        <taxon>Zopfia</taxon>
    </lineage>
</organism>
<proteinExistence type="predicted"/>
<gene>
    <name evidence="1" type="ORF">K469DRAFT_686123</name>
</gene>
<evidence type="ECO:0000313" key="2">
    <source>
        <dbReference type="Proteomes" id="UP000800200"/>
    </source>
</evidence>
<name>A0A6A6EAL9_9PEZI</name>
<sequence length="210" mass="24154">MMGKEAVLSSTPTNYVASGIKGKPSLKRPRDPRVLDLYIVQRKKPRTEYREASLATNKMIEAALARPSSSEAMAIKFHRARLLNINWRKIIQETKIVVRISNQFHLMALNEWTMNDWPEKRRPAQKRALEAVWCDLEWFTPSFSTQGSNIRIEPGIEDYPSLEASAAWKEELAYHQGYPVESRRINKAAMCNAIGNDDGIMDRVKMEFLD</sequence>
<dbReference type="AlphaFoldDB" id="A0A6A6EAL9"/>
<protein>
    <submittedName>
        <fullName evidence="1">Uncharacterized protein</fullName>
    </submittedName>
</protein>
<keyword evidence="2" id="KW-1185">Reference proteome</keyword>
<dbReference type="Proteomes" id="UP000800200">
    <property type="component" value="Unassembled WGS sequence"/>
</dbReference>
<dbReference type="EMBL" id="ML994628">
    <property type="protein sequence ID" value="KAF2186896.1"/>
    <property type="molecule type" value="Genomic_DNA"/>
</dbReference>